<protein>
    <submittedName>
        <fullName evidence="2">11297_t:CDS:1</fullName>
    </submittedName>
</protein>
<keyword evidence="3" id="KW-1185">Reference proteome</keyword>
<evidence type="ECO:0000313" key="3">
    <source>
        <dbReference type="Proteomes" id="UP000789706"/>
    </source>
</evidence>
<proteinExistence type="predicted"/>
<dbReference type="AlphaFoldDB" id="A0A9N9C4Q5"/>
<evidence type="ECO:0000256" key="1">
    <source>
        <dbReference type="SAM" id="MobiDB-lite"/>
    </source>
</evidence>
<feature type="compositionally biased region" description="Polar residues" evidence="1">
    <location>
        <begin position="79"/>
        <end position="94"/>
    </location>
</feature>
<gene>
    <name evidence="2" type="ORF">DEBURN_LOCUS9038</name>
</gene>
<sequence>MTSIQERNTKLDQSINKFLIEAIEKAFKTYAEKSERDYDSELEEELKDIIFICKPVSKNHIPTNNAEIMTYSKEIGGTPSDTLQDDGTNANQSL</sequence>
<organism evidence="2 3">
    <name type="scientific">Diversispora eburnea</name>
    <dbReference type="NCBI Taxonomy" id="1213867"/>
    <lineage>
        <taxon>Eukaryota</taxon>
        <taxon>Fungi</taxon>
        <taxon>Fungi incertae sedis</taxon>
        <taxon>Mucoromycota</taxon>
        <taxon>Glomeromycotina</taxon>
        <taxon>Glomeromycetes</taxon>
        <taxon>Diversisporales</taxon>
        <taxon>Diversisporaceae</taxon>
        <taxon>Diversispora</taxon>
    </lineage>
</organism>
<evidence type="ECO:0000313" key="2">
    <source>
        <dbReference type="EMBL" id="CAG8590632.1"/>
    </source>
</evidence>
<feature type="region of interest" description="Disordered" evidence="1">
    <location>
        <begin position="74"/>
        <end position="94"/>
    </location>
</feature>
<comment type="caution">
    <text evidence="2">The sequence shown here is derived from an EMBL/GenBank/DDBJ whole genome shotgun (WGS) entry which is preliminary data.</text>
</comment>
<name>A0A9N9C4Q5_9GLOM</name>
<dbReference type="Proteomes" id="UP000789706">
    <property type="component" value="Unassembled WGS sequence"/>
</dbReference>
<accession>A0A9N9C4Q5</accession>
<dbReference type="EMBL" id="CAJVPK010001544">
    <property type="protein sequence ID" value="CAG8590632.1"/>
    <property type="molecule type" value="Genomic_DNA"/>
</dbReference>
<reference evidence="2" key="1">
    <citation type="submission" date="2021-06" db="EMBL/GenBank/DDBJ databases">
        <authorList>
            <person name="Kallberg Y."/>
            <person name="Tangrot J."/>
            <person name="Rosling A."/>
        </authorList>
    </citation>
    <scope>NUCLEOTIDE SEQUENCE</scope>
    <source>
        <strain evidence="2">AZ414A</strain>
    </source>
</reference>